<evidence type="ECO:0000313" key="11">
    <source>
        <dbReference type="Proteomes" id="UP001142055"/>
    </source>
</evidence>
<dbReference type="GO" id="GO:0005852">
    <property type="term" value="C:eukaryotic translation initiation factor 3 complex"/>
    <property type="evidence" value="ECO:0007669"/>
    <property type="project" value="UniProtKB-UniRule"/>
</dbReference>
<dbReference type="InterPro" id="IPR013979">
    <property type="entry name" value="TIF_beta_prop-like"/>
</dbReference>
<protein>
    <recommendedName>
        <fullName evidence="7 8">Eukaryotic translation initiation factor 3 subunit B</fullName>
        <shortName evidence="7 8">eIF3b</shortName>
    </recommendedName>
    <alternativeName>
        <fullName evidence="7">Eukaryotic translation initiation factor 3 subunit 9</fullName>
    </alternativeName>
</protein>
<evidence type="ECO:0000256" key="5">
    <source>
        <dbReference type="ARBA" id="ARBA00022884"/>
    </source>
</evidence>
<dbReference type="AlphaFoldDB" id="A0A9Q0RNK6"/>
<evidence type="ECO:0000256" key="2">
    <source>
        <dbReference type="ARBA" id="ARBA00022490"/>
    </source>
</evidence>
<organism evidence="10 11">
    <name type="scientific">Blomia tropicalis</name>
    <name type="common">Mite</name>
    <dbReference type="NCBI Taxonomy" id="40697"/>
    <lineage>
        <taxon>Eukaryota</taxon>
        <taxon>Metazoa</taxon>
        <taxon>Ecdysozoa</taxon>
        <taxon>Arthropoda</taxon>
        <taxon>Chelicerata</taxon>
        <taxon>Arachnida</taxon>
        <taxon>Acari</taxon>
        <taxon>Acariformes</taxon>
        <taxon>Sarcoptiformes</taxon>
        <taxon>Astigmata</taxon>
        <taxon>Glycyphagoidea</taxon>
        <taxon>Echimyopodidae</taxon>
        <taxon>Blomia</taxon>
    </lineage>
</organism>
<dbReference type="Proteomes" id="UP001142055">
    <property type="component" value="Chromosome 2"/>
</dbReference>
<keyword evidence="4" id="KW-0853">WD repeat</keyword>
<accession>A0A9Q0RNK6</accession>
<proteinExistence type="inferred from homology"/>
<name>A0A9Q0RNK6_BLOTA</name>
<dbReference type="GO" id="GO:0033290">
    <property type="term" value="C:eukaryotic 48S preinitiation complex"/>
    <property type="evidence" value="ECO:0007669"/>
    <property type="project" value="UniProtKB-UniRule"/>
</dbReference>
<comment type="function">
    <text evidence="7">RNA-binding component of the eukaryotic translation initiation factor 3 (eIF-3) complex, which is involved in protein synthesis of a specialized repertoire of mRNAs and, together with other initiation factors, stimulates binding of mRNA and methionyl-tRNAi to the 40S ribosome. The eIF-3 complex specifically targets and initiates translation of a subset of mRNAs involved in cell proliferation.</text>
</comment>
<dbReference type="InterPro" id="IPR012677">
    <property type="entry name" value="Nucleotide-bd_a/b_plait_sf"/>
</dbReference>
<comment type="caution">
    <text evidence="10">The sequence shown here is derived from an EMBL/GenBank/DDBJ whole genome shotgun (WGS) entry which is preliminary data.</text>
</comment>
<dbReference type="InterPro" id="IPR015943">
    <property type="entry name" value="WD40/YVTN_repeat-like_dom_sf"/>
</dbReference>
<dbReference type="GO" id="GO:0031369">
    <property type="term" value="F:translation initiation factor binding"/>
    <property type="evidence" value="ECO:0007669"/>
    <property type="project" value="InterPro"/>
</dbReference>
<evidence type="ECO:0000259" key="9">
    <source>
        <dbReference type="PROSITE" id="PS50102"/>
    </source>
</evidence>
<dbReference type="InterPro" id="IPR034363">
    <property type="entry name" value="eIF3B_RRM"/>
</dbReference>
<dbReference type="SUPFAM" id="SSF82171">
    <property type="entry name" value="DPP6 N-terminal domain-like"/>
    <property type="match status" value="1"/>
</dbReference>
<keyword evidence="2 7" id="KW-0963">Cytoplasm</keyword>
<dbReference type="OMA" id="LWGGPQF"/>
<evidence type="ECO:0000256" key="3">
    <source>
        <dbReference type="ARBA" id="ARBA00022540"/>
    </source>
</evidence>
<dbReference type="PANTHER" id="PTHR14068">
    <property type="entry name" value="EUKARYOTIC TRANSLATION INITIATION FACTOR 3 EIF3 -RELATED"/>
    <property type="match status" value="1"/>
</dbReference>
<dbReference type="HAMAP" id="MF_03001">
    <property type="entry name" value="eIF3b"/>
    <property type="match status" value="1"/>
</dbReference>
<keyword evidence="11" id="KW-1185">Reference proteome</keyword>
<comment type="subcellular location">
    <subcellularLocation>
        <location evidence="1 7 8">Cytoplasm</location>
    </subcellularLocation>
</comment>
<evidence type="ECO:0000256" key="8">
    <source>
        <dbReference type="PIRNR" id="PIRNR036424"/>
    </source>
</evidence>
<dbReference type="GO" id="GO:0003743">
    <property type="term" value="F:translation initiation factor activity"/>
    <property type="evidence" value="ECO:0007669"/>
    <property type="project" value="UniProtKB-UniRule"/>
</dbReference>
<dbReference type="InterPro" id="IPR011400">
    <property type="entry name" value="EIF3B"/>
</dbReference>
<dbReference type="InterPro" id="IPR000504">
    <property type="entry name" value="RRM_dom"/>
</dbReference>
<sequence>MAEGDLLIEDGSVNKFNGNSSEANVVEEQEPNFDDPDDFIDDISDEELLGDILKNKPTQDLGLKSVIIVDGIPQVSQERFEKLRNVLMKLFSKCGVILKDYFPLDENNTTKGYAFFEFENSSQAQEATKNFNGHKLDKHHVFSVNMFQDIDKFLNIPDEFEEPTKGDYVDRGNLRDWLQDPDCFDQYSVVYEGGDKTAVYLNSSPEPTLVNEREFWTEQSIHWSPYGTYMATFHKQGIALWGGPGLPQMLKFAHEGVTYIDFSPCENYLVTLSQSLMLTNQENAITVWDVRMQAVKRTFYADNSTLNISWPILKWSYDDKYFARISNDSLYIYETETFSLLEKKSMKINGIQNFSWSPSQNILAYWVAEDQNVPARVALIEIPSKVELRAKNLFSVADCKMHWQKNGDYLCVKVDRYTKAKKERNDAAKYTGMYYNFELFHLREKQIPVDSIEIKEPIICFSWEPVGSKFAIIHGDSPLQTVSFYGIKQGTTVALLKKFEQKTCNTLSWSPTGQFILTDIEWDPTGRYVATIVSYWTNKADNAYWIWSFQGRLIRKQPLERLCQFLWRPRPPSILSEEKVKEIRKNLKKYAEEFDAKDRLAHSKLSKEIIAKRQQQIKEYKQVLDANRKIWEENHSARLALRGLTEEPEIEYEEEEYEILIKEETIELENL</sequence>
<dbReference type="InterPro" id="IPR035979">
    <property type="entry name" value="RBD_domain_sf"/>
</dbReference>
<gene>
    <name evidence="10" type="ORF">RDWZM_005588</name>
</gene>
<evidence type="ECO:0000256" key="1">
    <source>
        <dbReference type="ARBA" id="ARBA00004496"/>
    </source>
</evidence>
<dbReference type="GO" id="GO:0001732">
    <property type="term" value="P:formation of cytoplasmic translation initiation complex"/>
    <property type="evidence" value="ECO:0007669"/>
    <property type="project" value="UniProtKB-UniRule"/>
</dbReference>
<dbReference type="SMART" id="SM00360">
    <property type="entry name" value="RRM"/>
    <property type="match status" value="1"/>
</dbReference>
<dbReference type="PANTHER" id="PTHR14068:SF0">
    <property type="entry name" value="EUKARYOTIC TRANSLATION INITIATION FACTOR 3 SUBUNIT B"/>
    <property type="match status" value="1"/>
</dbReference>
<dbReference type="PROSITE" id="PS50102">
    <property type="entry name" value="RRM"/>
    <property type="match status" value="1"/>
</dbReference>
<dbReference type="Gene3D" id="2.130.10.10">
    <property type="entry name" value="YVTN repeat-like/Quinoprotein amine dehydrogenase"/>
    <property type="match status" value="1"/>
</dbReference>
<reference evidence="10" key="1">
    <citation type="submission" date="2022-12" db="EMBL/GenBank/DDBJ databases">
        <title>Genome assemblies of Blomia tropicalis.</title>
        <authorList>
            <person name="Cui Y."/>
        </authorList>
    </citation>
    <scope>NUCLEOTIDE SEQUENCE</scope>
    <source>
        <tissue evidence="10">Adult mites</tissue>
    </source>
</reference>
<evidence type="ECO:0000313" key="10">
    <source>
        <dbReference type="EMBL" id="KAJ6219776.1"/>
    </source>
</evidence>
<dbReference type="PIRSF" id="PIRSF036424">
    <property type="entry name" value="eIF3b"/>
    <property type="match status" value="1"/>
</dbReference>
<comment type="subunit">
    <text evidence="7 8">Component of the eukaryotic translation initiation factor 3 (eIF-3) complex.</text>
</comment>
<feature type="domain" description="RRM" evidence="9">
    <location>
        <begin position="65"/>
        <end position="149"/>
    </location>
</feature>
<dbReference type="Pfam" id="PF08662">
    <property type="entry name" value="eIF2A"/>
    <property type="match status" value="2"/>
</dbReference>
<dbReference type="SUPFAM" id="SSF54928">
    <property type="entry name" value="RNA-binding domain, RBD"/>
    <property type="match status" value="1"/>
</dbReference>
<keyword evidence="5 7" id="KW-0694">RNA-binding</keyword>
<evidence type="ECO:0000256" key="4">
    <source>
        <dbReference type="ARBA" id="ARBA00022574"/>
    </source>
</evidence>
<keyword evidence="6 7" id="KW-0648">Protein biosynthesis</keyword>
<keyword evidence="3 7" id="KW-0396">Initiation factor</keyword>
<dbReference type="EMBL" id="JAPWDV010000002">
    <property type="protein sequence ID" value="KAJ6219776.1"/>
    <property type="molecule type" value="Genomic_DNA"/>
</dbReference>
<dbReference type="GO" id="GO:0016282">
    <property type="term" value="C:eukaryotic 43S preinitiation complex"/>
    <property type="evidence" value="ECO:0007669"/>
    <property type="project" value="UniProtKB-UniRule"/>
</dbReference>
<evidence type="ECO:0000256" key="7">
    <source>
        <dbReference type="HAMAP-Rule" id="MF_03001"/>
    </source>
</evidence>
<dbReference type="GO" id="GO:0003723">
    <property type="term" value="F:RNA binding"/>
    <property type="evidence" value="ECO:0007669"/>
    <property type="project" value="UniProtKB-UniRule"/>
</dbReference>
<comment type="function">
    <text evidence="8">Component of the eukaryotic translation initiation factor 3 (eIF-3) complex, which is involved in protein synthesis and, together with other initiation factors, stimulates binding of mRNA and methionyl-tRNAi to the 40S ribosome.</text>
</comment>
<dbReference type="CDD" id="cd12278">
    <property type="entry name" value="RRM_eIF3B"/>
    <property type="match status" value="1"/>
</dbReference>
<dbReference type="Pfam" id="PF00076">
    <property type="entry name" value="RRM_1"/>
    <property type="match status" value="1"/>
</dbReference>
<comment type="similarity">
    <text evidence="7 8">Belongs to the eIF-3 subunit B family.</text>
</comment>
<dbReference type="FunFam" id="3.30.70.330:FF:000235">
    <property type="entry name" value="Eukaryotic translation initiation factor 3 subunit B"/>
    <property type="match status" value="1"/>
</dbReference>
<evidence type="ECO:0000256" key="6">
    <source>
        <dbReference type="ARBA" id="ARBA00022917"/>
    </source>
</evidence>
<dbReference type="Gene3D" id="3.30.70.330">
    <property type="match status" value="1"/>
</dbReference>